<dbReference type="PANTHER" id="PTHR13639:SF2">
    <property type="entry name" value="CYTOCHROME C OXIDASE ASSEMBLY FACTOR 4 HOMOLOG, MITOCHONDRIAL"/>
    <property type="match status" value="1"/>
</dbReference>
<dbReference type="InterPro" id="IPR039870">
    <property type="entry name" value="Coa4-like"/>
</dbReference>
<dbReference type="OrthoDB" id="5586401at2759"/>
<dbReference type="STRING" id="12957.A0A158NDM5"/>
<dbReference type="InParanoid" id="A0A158NDM5"/>
<gene>
    <name evidence="1" type="primary">105618714</name>
</gene>
<dbReference type="KEGG" id="acep:105618714"/>
<reference evidence="2" key="1">
    <citation type="journal article" date="2011" name="PLoS Genet.">
        <title>The genome sequence of the leaf-cutter ant Atta cephalotes reveals insights into its obligate symbiotic lifestyle.</title>
        <authorList>
            <person name="Suen G."/>
            <person name="Teiling C."/>
            <person name="Li L."/>
            <person name="Holt C."/>
            <person name="Abouheif E."/>
            <person name="Bornberg-Bauer E."/>
            <person name="Bouffard P."/>
            <person name="Caldera E.J."/>
            <person name="Cash E."/>
            <person name="Cavanaugh A."/>
            <person name="Denas O."/>
            <person name="Elhaik E."/>
            <person name="Fave M.J."/>
            <person name="Gadau J."/>
            <person name="Gibson J.D."/>
            <person name="Graur D."/>
            <person name="Grubbs K.J."/>
            <person name="Hagen D.E."/>
            <person name="Harkins T.T."/>
            <person name="Helmkampf M."/>
            <person name="Hu H."/>
            <person name="Johnson B.R."/>
            <person name="Kim J."/>
            <person name="Marsh S.E."/>
            <person name="Moeller J.A."/>
            <person name="Munoz-Torres M.C."/>
            <person name="Murphy M.C."/>
            <person name="Naughton M.C."/>
            <person name="Nigam S."/>
            <person name="Overson R."/>
            <person name="Rajakumar R."/>
            <person name="Reese J.T."/>
            <person name="Scott J.J."/>
            <person name="Smith C.R."/>
            <person name="Tao S."/>
            <person name="Tsutsui N.D."/>
            <person name="Viljakainen L."/>
            <person name="Wissler L."/>
            <person name="Yandell M.D."/>
            <person name="Zimmer F."/>
            <person name="Taylor J."/>
            <person name="Slater S.C."/>
            <person name="Clifton S.W."/>
            <person name="Warren W.C."/>
            <person name="Elsik C.G."/>
            <person name="Smith C.D."/>
            <person name="Weinstock G.M."/>
            <person name="Gerardo N.M."/>
            <person name="Currie C.R."/>
        </authorList>
    </citation>
    <scope>NUCLEOTIDE SEQUENCE [LARGE SCALE GENOMIC DNA]</scope>
</reference>
<dbReference type="GO" id="GO:0005758">
    <property type="term" value="C:mitochondrial intermembrane space"/>
    <property type="evidence" value="ECO:0007669"/>
    <property type="project" value="InterPro"/>
</dbReference>
<dbReference type="FunCoup" id="A0A158NDM5">
    <property type="interactions" value="1"/>
</dbReference>
<dbReference type="PANTHER" id="PTHR13639">
    <property type="entry name" value="CYTOCHROME C OXIDASE ASSEMBLY FACTOR 4 HOMOLOG, MITOCHONDRIAL"/>
    <property type="match status" value="1"/>
</dbReference>
<evidence type="ECO:0000313" key="2">
    <source>
        <dbReference type="Proteomes" id="UP000005205"/>
    </source>
</evidence>
<protein>
    <recommendedName>
        <fullName evidence="3">CHCH domain-containing protein</fullName>
    </recommendedName>
</protein>
<reference evidence="1" key="2">
    <citation type="submission" date="2016-04" db="UniProtKB">
        <authorList>
            <consortium name="EnsemblMetazoa"/>
        </authorList>
    </citation>
    <scope>IDENTIFICATION</scope>
</reference>
<name>A0A158NDM5_ATTCE</name>
<dbReference type="AlphaFoldDB" id="A0A158NDM5"/>
<dbReference type="InterPro" id="IPR009069">
    <property type="entry name" value="Cys_alpha_HP_mot_SF"/>
</dbReference>
<dbReference type="EnsemblMetazoa" id="XM_012200243.1">
    <property type="protein sequence ID" value="XP_012055633.1"/>
    <property type="gene ID" value="LOC105618714"/>
</dbReference>
<organism evidence="1 2">
    <name type="scientific">Atta cephalotes</name>
    <name type="common">Leafcutter ant</name>
    <dbReference type="NCBI Taxonomy" id="12957"/>
    <lineage>
        <taxon>Eukaryota</taxon>
        <taxon>Metazoa</taxon>
        <taxon>Ecdysozoa</taxon>
        <taxon>Arthropoda</taxon>
        <taxon>Hexapoda</taxon>
        <taxon>Insecta</taxon>
        <taxon>Pterygota</taxon>
        <taxon>Neoptera</taxon>
        <taxon>Endopterygota</taxon>
        <taxon>Hymenoptera</taxon>
        <taxon>Apocrita</taxon>
        <taxon>Aculeata</taxon>
        <taxon>Formicoidea</taxon>
        <taxon>Formicidae</taxon>
        <taxon>Myrmicinae</taxon>
        <taxon>Atta</taxon>
    </lineage>
</organism>
<evidence type="ECO:0008006" key="3">
    <source>
        <dbReference type="Google" id="ProtNLM"/>
    </source>
</evidence>
<keyword evidence="2" id="KW-1185">Reference proteome</keyword>
<evidence type="ECO:0000313" key="1">
    <source>
        <dbReference type="EnsemblMetazoa" id="XP_012055633.1"/>
    </source>
</evidence>
<proteinExistence type="predicted"/>
<dbReference type="EMBL" id="ADTU01012715">
    <property type="status" value="NOT_ANNOTATED_CDS"/>
    <property type="molecule type" value="Genomic_DNA"/>
</dbReference>
<dbReference type="PROSITE" id="PS51808">
    <property type="entry name" value="CHCH"/>
    <property type="match status" value="1"/>
</dbReference>
<dbReference type="SUPFAM" id="SSF47072">
    <property type="entry name" value="Cysteine alpha-hairpin motif"/>
    <property type="match status" value="1"/>
</dbReference>
<sequence length="68" mass="8162">MTVSSNTGAEEEIEDPVERMLKKTGCIELHYQIQECIAEHQDWRKCQNEVKKFKECMDKHTKQQEQRH</sequence>
<accession>A0A158NDM5</accession>
<dbReference type="GO" id="GO:0033617">
    <property type="term" value="P:mitochondrial respiratory chain complex IV assembly"/>
    <property type="evidence" value="ECO:0007669"/>
    <property type="project" value="InterPro"/>
</dbReference>
<dbReference type="Proteomes" id="UP000005205">
    <property type="component" value="Unassembled WGS sequence"/>
</dbReference>